<feature type="transmembrane region" description="Helical" evidence="8">
    <location>
        <begin position="320"/>
        <end position="344"/>
    </location>
</feature>
<gene>
    <name evidence="9" type="primary">100124243</name>
</gene>
<feature type="region of interest" description="Disordered" evidence="7">
    <location>
        <begin position="1"/>
        <end position="20"/>
    </location>
</feature>
<dbReference type="EnsemblMetazoa" id="XM_001608107">
    <property type="protein sequence ID" value="XP_001608157"/>
    <property type="gene ID" value="LOC100124243"/>
</dbReference>
<dbReference type="KEGG" id="nvi:100124243"/>
<evidence type="ECO:0000313" key="9">
    <source>
        <dbReference type="EnsemblMetazoa" id="XP_001608157"/>
    </source>
</evidence>
<dbReference type="FunCoup" id="A0A7M7G9K7">
    <property type="interactions" value="1413"/>
</dbReference>
<feature type="transmembrane region" description="Helical" evidence="8">
    <location>
        <begin position="33"/>
        <end position="60"/>
    </location>
</feature>
<comment type="subcellular location">
    <subcellularLocation>
        <location evidence="1">Membrane</location>
        <topology evidence="1">Multi-pass membrane protein</topology>
    </subcellularLocation>
</comment>
<dbReference type="PIRSF" id="PIRSF015840">
    <property type="entry name" value="DUF284_TM_euk"/>
    <property type="match status" value="1"/>
</dbReference>
<reference evidence="9" key="1">
    <citation type="submission" date="2021-01" db="UniProtKB">
        <authorList>
            <consortium name="EnsemblMetazoa"/>
        </authorList>
    </citation>
    <scope>IDENTIFICATION</scope>
</reference>
<dbReference type="GO" id="GO:0005794">
    <property type="term" value="C:Golgi apparatus"/>
    <property type="evidence" value="ECO:0007669"/>
    <property type="project" value="TreeGrafter"/>
</dbReference>
<proteinExistence type="inferred from homology"/>
<dbReference type="AlphaFoldDB" id="A0A7M7G9K7"/>
<dbReference type="InParanoid" id="A0A7M7G9K7"/>
<dbReference type="OMA" id="TWNNDQP"/>
<sequence length="363" mass="40742">MTTSTGEPDSAPKSKKPTDSAFKQQRLPAWQPILTAGTVLPTFFVIGIAFIPVGVGLLYFSDEVQERVIDYTGCKSINFARDQNMRCTDVIAKYPSRDCYCNETFTLPVDYNGKVYMYYGLTNFYQNHRRYVKSRDDNQLLGQLSPMVSSDCEPFAYADKNGTQVPIAPCGAIANSLFSDELSLYSHKHGSPVPLLRTGIAWPSDKNIKFKNPPGNLREAFKDYEKPKNWKKPVYELDPENESNNGFKNEDLIVWMRTSALPTFRKLYRRVDHDQDGFKDGLGAGNYTLTIKYSYQVSAFEGTKRMILSTTSLLGGKNPFLGIAYIVVGCVCLLLGIALLIIHIKCSKSTSDMINVNPTTPYQ</sequence>
<evidence type="ECO:0000313" key="10">
    <source>
        <dbReference type="Proteomes" id="UP000002358"/>
    </source>
</evidence>
<evidence type="ECO:0000256" key="3">
    <source>
        <dbReference type="ARBA" id="ARBA00022692"/>
    </source>
</evidence>
<organism evidence="9 10">
    <name type="scientific">Nasonia vitripennis</name>
    <name type="common">Parasitic wasp</name>
    <dbReference type="NCBI Taxonomy" id="7425"/>
    <lineage>
        <taxon>Eukaryota</taxon>
        <taxon>Metazoa</taxon>
        <taxon>Ecdysozoa</taxon>
        <taxon>Arthropoda</taxon>
        <taxon>Hexapoda</taxon>
        <taxon>Insecta</taxon>
        <taxon>Pterygota</taxon>
        <taxon>Neoptera</taxon>
        <taxon>Endopterygota</taxon>
        <taxon>Hymenoptera</taxon>
        <taxon>Apocrita</taxon>
        <taxon>Proctotrupomorpha</taxon>
        <taxon>Chalcidoidea</taxon>
        <taxon>Pteromalidae</taxon>
        <taxon>Pteromalinae</taxon>
        <taxon>Nasonia</taxon>
    </lineage>
</organism>
<evidence type="ECO:0008006" key="11">
    <source>
        <dbReference type="Google" id="ProtNLM"/>
    </source>
</evidence>
<dbReference type="SMR" id="A0A7M7G9K7"/>
<dbReference type="GO" id="GO:0005886">
    <property type="term" value="C:plasma membrane"/>
    <property type="evidence" value="ECO:0007669"/>
    <property type="project" value="TreeGrafter"/>
</dbReference>
<dbReference type="Pfam" id="PF03381">
    <property type="entry name" value="CDC50"/>
    <property type="match status" value="1"/>
</dbReference>
<protein>
    <recommendedName>
        <fullName evidence="11">P4-ATPase flippase complex beta subunit TMEM30A</fullName>
    </recommendedName>
</protein>
<keyword evidence="10" id="KW-1185">Reference proteome</keyword>
<accession>A0A7M7G9K7</accession>
<keyword evidence="5 6" id="KW-0472">Membrane</keyword>
<keyword evidence="4 8" id="KW-1133">Transmembrane helix</keyword>
<name>A0A7M7G9K7_NASVI</name>
<evidence type="ECO:0000256" key="6">
    <source>
        <dbReference type="PIRNR" id="PIRNR015840"/>
    </source>
</evidence>
<dbReference type="Proteomes" id="UP000002358">
    <property type="component" value="Chromosome 5"/>
</dbReference>
<evidence type="ECO:0000256" key="8">
    <source>
        <dbReference type="SAM" id="Phobius"/>
    </source>
</evidence>
<dbReference type="PANTHER" id="PTHR10926">
    <property type="entry name" value="CELL CYCLE CONTROL PROTEIN 50"/>
    <property type="match status" value="1"/>
</dbReference>
<dbReference type="InterPro" id="IPR005045">
    <property type="entry name" value="CDC50/LEM3_fam"/>
</dbReference>
<evidence type="ECO:0000256" key="2">
    <source>
        <dbReference type="ARBA" id="ARBA00009457"/>
    </source>
</evidence>
<keyword evidence="3 8" id="KW-0812">Transmembrane</keyword>
<dbReference type="PANTHER" id="PTHR10926:SF0">
    <property type="entry name" value="CDC50, ISOFORM A"/>
    <property type="match status" value="1"/>
</dbReference>
<evidence type="ECO:0000256" key="1">
    <source>
        <dbReference type="ARBA" id="ARBA00004141"/>
    </source>
</evidence>
<dbReference type="GO" id="GO:0005783">
    <property type="term" value="C:endoplasmic reticulum"/>
    <property type="evidence" value="ECO:0007669"/>
    <property type="project" value="TreeGrafter"/>
</dbReference>
<evidence type="ECO:0000256" key="4">
    <source>
        <dbReference type="ARBA" id="ARBA00022989"/>
    </source>
</evidence>
<evidence type="ECO:0000256" key="7">
    <source>
        <dbReference type="SAM" id="MobiDB-lite"/>
    </source>
</evidence>
<evidence type="ECO:0000256" key="5">
    <source>
        <dbReference type="ARBA" id="ARBA00023136"/>
    </source>
</evidence>
<dbReference type="OrthoDB" id="340608at2759"/>
<comment type="similarity">
    <text evidence="2 6">Belongs to the CDC50/LEM3 family.</text>
</comment>